<dbReference type="PANTHER" id="PTHR43820:SF4">
    <property type="entry name" value="HIGH-AFFINITY BRANCHED-CHAIN AMINO ACID TRANSPORT ATP-BINDING PROTEIN LIVF"/>
    <property type="match status" value="1"/>
</dbReference>
<keyword evidence="5" id="KW-0029">Amino-acid transport</keyword>
<dbReference type="InterPro" id="IPR017871">
    <property type="entry name" value="ABC_transporter-like_CS"/>
</dbReference>
<dbReference type="EMBL" id="CP005290">
    <property type="protein sequence ID" value="AGK60266.1"/>
    <property type="molecule type" value="Genomic_DNA"/>
</dbReference>
<dbReference type="AlphaFoldDB" id="N0BIH2"/>
<evidence type="ECO:0000256" key="1">
    <source>
        <dbReference type="ARBA" id="ARBA00005417"/>
    </source>
</evidence>
<dbReference type="GO" id="GO:0005524">
    <property type="term" value="F:ATP binding"/>
    <property type="evidence" value="ECO:0007669"/>
    <property type="project" value="UniProtKB-KW"/>
</dbReference>
<dbReference type="PROSITE" id="PS50893">
    <property type="entry name" value="ABC_TRANSPORTER_2"/>
    <property type="match status" value="1"/>
</dbReference>
<name>N0BIH2_9EURY</name>
<dbReference type="Gene3D" id="3.40.50.300">
    <property type="entry name" value="P-loop containing nucleotide triphosphate hydrolases"/>
    <property type="match status" value="1"/>
</dbReference>
<keyword evidence="4" id="KW-0067">ATP-binding</keyword>
<dbReference type="InterPro" id="IPR003593">
    <property type="entry name" value="AAA+_ATPase"/>
</dbReference>
<dbReference type="GO" id="GO:0015658">
    <property type="term" value="F:branched-chain amino acid transmembrane transporter activity"/>
    <property type="evidence" value="ECO:0007669"/>
    <property type="project" value="TreeGrafter"/>
</dbReference>
<keyword evidence="3" id="KW-0547">Nucleotide-binding</keyword>
<evidence type="ECO:0000256" key="2">
    <source>
        <dbReference type="ARBA" id="ARBA00022448"/>
    </source>
</evidence>
<dbReference type="Proteomes" id="UP000013307">
    <property type="component" value="Chromosome"/>
</dbReference>
<dbReference type="HOGENOM" id="CLU_000604_1_2_2"/>
<keyword evidence="8" id="KW-1185">Reference proteome</keyword>
<keyword evidence="2" id="KW-0813">Transport</keyword>
<evidence type="ECO:0000313" key="8">
    <source>
        <dbReference type="Proteomes" id="UP000013307"/>
    </source>
</evidence>
<dbReference type="InterPro" id="IPR003439">
    <property type="entry name" value="ABC_transporter-like_ATP-bd"/>
</dbReference>
<evidence type="ECO:0000256" key="4">
    <source>
        <dbReference type="ARBA" id="ARBA00022840"/>
    </source>
</evidence>
<dbReference type="InterPro" id="IPR027417">
    <property type="entry name" value="P-loop_NTPase"/>
</dbReference>
<dbReference type="InterPro" id="IPR052156">
    <property type="entry name" value="BCAA_Transport_ATP-bd_LivF"/>
</dbReference>
<dbReference type="SMART" id="SM00382">
    <property type="entry name" value="AAA"/>
    <property type="match status" value="1"/>
</dbReference>
<dbReference type="PROSITE" id="PS00211">
    <property type="entry name" value="ABC_TRANSPORTER_1"/>
    <property type="match status" value="1"/>
</dbReference>
<organism evidence="7 8">
    <name type="scientific">Archaeoglobus sulfaticallidus PM70-1</name>
    <dbReference type="NCBI Taxonomy" id="387631"/>
    <lineage>
        <taxon>Archaea</taxon>
        <taxon>Methanobacteriati</taxon>
        <taxon>Methanobacteriota</taxon>
        <taxon>Archaeoglobi</taxon>
        <taxon>Archaeoglobales</taxon>
        <taxon>Archaeoglobaceae</taxon>
        <taxon>Archaeoglobus</taxon>
    </lineage>
</organism>
<dbReference type="PANTHER" id="PTHR43820">
    <property type="entry name" value="HIGH-AFFINITY BRANCHED-CHAIN AMINO ACID TRANSPORT ATP-BINDING PROTEIN LIVF"/>
    <property type="match status" value="1"/>
</dbReference>
<evidence type="ECO:0000256" key="3">
    <source>
        <dbReference type="ARBA" id="ARBA00022741"/>
    </source>
</evidence>
<dbReference type="KEGG" id="ast:Asulf_00232"/>
<dbReference type="eggNOG" id="arCOG00924">
    <property type="taxonomic scope" value="Archaea"/>
</dbReference>
<dbReference type="STRING" id="387631.Asulf_00232"/>
<dbReference type="GO" id="GO:0015807">
    <property type="term" value="P:L-amino acid transport"/>
    <property type="evidence" value="ECO:0007669"/>
    <property type="project" value="TreeGrafter"/>
</dbReference>
<sequence length="224" mass="25274">MMLEARKVSVKVGIRDIIQDVDFFIKRGEINLLTGPNGSGKSTVFRTMAGLVKAHSGSIYLDGVDITDYPPHQRYRMGIVLAPEKMRVAENLTVEENIRIGGEIERVYDLFPKLRRLRNHKAKNLSGGERQMVVFGRAIASNPKYLLLDEPFQGLHGDAGDIVLEEIQRIKKRAGIAVISHERVEDLIEISSRITLMISGKVIHSREITSSDEVIKKLREYLLI</sequence>
<protein>
    <submittedName>
        <fullName evidence="7">ABC-type branched-chain amino acid transport systems, ATPase component</fullName>
    </submittedName>
</protein>
<dbReference type="Pfam" id="PF00005">
    <property type="entry name" value="ABC_tran"/>
    <property type="match status" value="1"/>
</dbReference>
<evidence type="ECO:0000259" key="6">
    <source>
        <dbReference type="PROSITE" id="PS50893"/>
    </source>
</evidence>
<comment type="similarity">
    <text evidence="1">Belongs to the ABC transporter superfamily.</text>
</comment>
<evidence type="ECO:0000313" key="7">
    <source>
        <dbReference type="EMBL" id="AGK60266.1"/>
    </source>
</evidence>
<proteinExistence type="inferred from homology"/>
<reference evidence="7 8" key="1">
    <citation type="journal article" date="2013" name="Genome Announc.">
        <title>Complete Genome Sequence of the Thermophilic and Facultatively Chemolithoautotrophic Sulfate Reducer Archaeoglobus sulfaticallidus Strain PM70-1T.</title>
        <authorList>
            <person name="Stokke R."/>
            <person name="Hocking W.P."/>
            <person name="Steinsbu B.O."/>
            <person name="Steen I.H."/>
        </authorList>
    </citation>
    <scope>NUCLEOTIDE SEQUENCE [LARGE SCALE GENOMIC DNA]</scope>
    <source>
        <strain evidence="7">PM70-1</strain>
    </source>
</reference>
<accession>N0BIH2</accession>
<dbReference type="SUPFAM" id="SSF52540">
    <property type="entry name" value="P-loop containing nucleoside triphosphate hydrolases"/>
    <property type="match status" value="1"/>
</dbReference>
<feature type="domain" description="ABC transporter" evidence="6">
    <location>
        <begin position="3"/>
        <end position="224"/>
    </location>
</feature>
<gene>
    <name evidence="7" type="ORF">Asulf_00232</name>
</gene>
<dbReference type="GO" id="GO:0016887">
    <property type="term" value="F:ATP hydrolysis activity"/>
    <property type="evidence" value="ECO:0007669"/>
    <property type="project" value="InterPro"/>
</dbReference>
<evidence type="ECO:0000256" key="5">
    <source>
        <dbReference type="ARBA" id="ARBA00022970"/>
    </source>
</evidence>